<proteinExistence type="predicted"/>
<gene>
    <name evidence="2" type="ORF">EYF80_028089</name>
</gene>
<dbReference type="OrthoDB" id="8939517at2759"/>
<dbReference type="Proteomes" id="UP000314294">
    <property type="component" value="Unassembled WGS sequence"/>
</dbReference>
<feature type="region of interest" description="Disordered" evidence="1">
    <location>
        <begin position="1"/>
        <end position="38"/>
    </location>
</feature>
<protein>
    <submittedName>
        <fullName evidence="2">Uncharacterized protein</fullName>
    </submittedName>
</protein>
<keyword evidence="3" id="KW-1185">Reference proteome</keyword>
<name>A0A4Z2H730_9TELE</name>
<evidence type="ECO:0000256" key="1">
    <source>
        <dbReference type="SAM" id="MobiDB-lite"/>
    </source>
</evidence>
<evidence type="ECO:0000313" key="3">
    <source>
        <dbReference type="Proteomes" id="UP000314294"/>
    </source>
</evidence>
<dbReference type="AlphaFoldDB" id="A0A4Z2H730"/>
<sequence>MTSAGQQEVGGAERRRAAPSERRVSPEPCGGNVSELGDMSKAQRLRRLVHQRLTAAAQEICGLLEGAMSEYEEELCALKEENQRNRKLLDAVLSPEVRVQRADVQQLLVVQEVPPEPQGCRRLNTWKQILMEQIVEDPRSTTVETGRSLSRRRTQEDL</sequence>
<accession>A0A4Z2H730</accession>
<reference evidence="2 3" key="1">
    <citation type="submission" date="2019-03" db="EMBL/GenBank/DDBJ databases">
        <title>First draft genome of Liparis tanakae, snailfish: a comprehensive survey of snailfish specific genes.</title>
        <authorList>
            <person name="Kim W."/>
            <person name="Song I."/>
            <person name="Jeong J.-H."/>
            <person name="Kim D."/>
            <person name="Kim S."/>
            <person name="Ryu S."/>
            <person name="Song J.Y."/>
            <person name="Lee S.K."/>
        </authorList>
    </citation>
    <scope>NUCLEOTIDE SEQUENCE [LARGE SCALE GENOMIC DNA]</scope>
    <source>
        <tissue evidence="2">Muscle</tissue>
    </source>
</reference>
<comment type="caution">
    <text evidence="2">The sequence shown here is derived from an EMBL/GenBank/DDBJ whole genome shotgun (WGS) entry which is preliminary data.</text>
</comment>
<feature type="compositionally biased region" description="Basic and acidic residues" evidence="1">
    <location>
        <begin position="11"/>
        <end position="25"/>
    </location>
</feature>
<dbReference type="EMBL" id="SRLO01000310">
    <property type="protein sequence ID" value="TNN61727.1"/>
    <property type="molecule type" value="Genomic_DNA"/>
</dbReference>
<evidence type="ECO:0000313" key="2">
    <source>
        <dbReference type="EMBL" id="TNN61727.1"/>
    </source>
</evidence>
<organism evidence="2 3">
    <name type="scientific">Liparis tanakae</name>
    <name type="common">Tanaka's snailfish</name>
    <dbReference type="NCBI Taxonomy" id="230148"/>
    <lineage>
        <taxon>Eukaryota</taxon>
        <taxon>Metazoa</taxon>
        <taxon>Chordata</taxon>
        <taxon>Craniata</taxon>
        <taxon>Vertebrata</taxon>
        <taxon>Euteleostomi</taxon>
        <taxon>Actinopterygii</taxon>
        <taxon>Neopterygii</taxon>
        <taxon>Teleostei</taxon>
        <taxon>Neoteleostei</taxon>
        <taxon>Acanthomorphata</taxon>
        <taxon>Eupercaria</taxon>
        <taxon>Perciformes</taxon>
        <taxon>Cottioidei</taxon>
        <taxon>Cottales</taxon>
        <taxon>Liparidae</taxon>
        <taxon>Liparis</taxon>
    </lineage>
</organism>